<organism evidence="1 2">
    <name type="scientific">Natrarchaeobaculum sulfurireducens</name>
    <dbReference type="NCBI Taxonomy" id="2044521"/>
    <lineage>
        <taxon>Archaea</taxon>
        <taxon>Methanobacteriati</taxon>
        <taxon>Methanobacteriota</taxon>
        <taxon>Stenosarchaea group</taxon>
        <taxon>Halobacteria</taxon>
        <taxon>Halobacteriales</taxon>
        <taxon>Natrialbaceae</taxon>
        <taxon>Natrarchaeobaculum</taxon>
    </lineage>
</organism>
<evidence type="ECO:0000313" key="1">
    <source>
        <dbReference type="EMBL" id="AXR83279.1"/>
    </source>
</evidence>
<dbReference type="RefSeq" id="WP_133412297.1">
    <property type="nucleotide sequence ID" value="NZ_CP027033.1"/>
</dbReference>
<dbReference type="Proteomes" id="UP000258613">
    <property type="component" value="Chromosome"/>
</dbReference>
<dbReference type="AlphaFoldDB" id="A0A346PUT4"/>
<protein>
    <submittedName>
        <fullName evidence="1">Uncharacterized protein</fullName>
    </submittedName>
</protein>
<sequence>MSDTIPVSTASGVIWDFVIPSEATTCSEQAIEMIDVCTRLFGTFGDFLTPIELQYGIAVFSVDRAPPFGEDTTEPMEIVKKDLRDESGLTAAEFVDSTEIEYPGVRFMPRVPIDHNQLKIRDSSGDRVIDRTDCVAYSKGEQINQQPSWDPLKLVVTYTLNTQHEDIDTEYNVHARVTLQSGIWIEQTPSGNINQKYLSGFLESIDEKLPVERVEREVYSMSDFWPDLGLQQHSESFDPRDIY</sequence>
<reference evidence="2" key="1">
    <citation type="submission" date="2018-02" db="EMBL/GenBank/DDBJ databases">
        <title>Phenotypic and genomic properties of facultatively anaerobic sulfur-reducing natronoarchaea from hypersaline soda lakes.</title>
        <authorList>
            <person name="Sorokin D.Y."/>
            <person name="Kublanov I.V."/>
            <person name="Roman P."/>
            <person name="Sinninghe Damste J.S."/>
            <person name="Golyshin P.N."/>
            <person name="Rojo D."/>
            <person name="Ciordia S."/>
            <person name="Mena M.D.C."/>
            <person name="Ferrer M."/>
            <person name="Messina E."/>
            <person name="Smedile F."/>
            <person name="La Spada G."/>
            <person name="La Cono V."/>
            <person name="Yakimov M.M."/>
        </authorList>
    </citation>
    <scope>NUCLEOTIDE SEQUENCE [LARGE SCALE GENOMIC DNA]</scope>
    <source>
        <strain evidence="2">AArc-Mg</strain>
    </source>
</reference>
<name>A0A346PUT4_9EURY</name>
<proteinExistence type="predicted"/>
<gene>
    <name evidence="1" type="ORF">AArcMg_3295</name>
</gene>
<accession>A0A346PUT4</accession>
<keyword evidence="2" id="KW-1185">Reference proteome</keyword>
<dbReference type="GeneID" id="39377365"/>
<evidence type="ECO:0000313" key="2">
    <source>
        <dbReference type="Proteomes" id="UP000258613"/>
    </source>
</evidence>
<dbReference type="EMBL" id="CP027033">
    <property type="protein sequence ID" value="AXR83279.1"/>
    <property type="molecule type" value="Genomic_DNA"/>
</dbReference>
<dbReference type="KEGG" id="nag:AArcMg_3295"/>
<dbReference type="OrthoDB" id="205128at2157"/>